<protein>
    <submittedName>
        <fullName evidence="2">Uncharacterized protein</fullName>
    </submittedName>
</protein>
<name>A0A3S5B1D5_9PLAT</name>
<evidence type="ECO:0000313" key="3">
    <source>
        <dbReference type="Proteomes" id="UP000784294"/>
    </source>
</evidence>
<comment type="caution">
    <text evidence="2">The sequence shown here is derived from an EMBL/GenBank/DDBJ whole genome shotgun (WGS) entry which is preliminary data.</text>
</comment>
<proteinExistence type="predicted"/>
<feature type="region of interest" description="Disordered" evidence="1">
    <location>
        <begin position="99"/>
        <end position="126"/>
    </location>
</feature>
<accession>A0A3S5B1D5</accession>
<reference evidence="2" key="1">
    <citation type="submission" date="2018-11" db="EMBL/GenBank/DDBJ databases">
        <authorList>
            <consortium name="Pathogen Informatics"/>
        </authorList>
    </citation>
    <scope>NUCLEOTIDE SEQUENCE</scope>
</reference>
<gene>
    <name evidence="2" type="ORF">PXEA_LOCUS24281</name>
</gene>
<sequence>MARERERGKNMRRTQLSETGGWAGQASLTKVCKCVNAVVDRNIFALEFNVRRYFLKIVVMATKARNGSMPPVGAYKFDLRTLGRLDGWRVDVPLDVAQSCPSSNPPGVSQPVGHKASRPGGTVCKA</sequence>
<organism evidence="2 3">
    <name type="scientific">Protopolystoma xenopodis</name>
    <dbReference type="NCBI Taxonomy" id="117903"/>
    <lineage>
        <taxon>Eukaryota</taxon>
        <taxon>Metazoa</taxon>
        <taxon>Spiralia</taxon>
        <taxon>Lophotrochozoa</taxon>
        <taxon>Platyhelminthes</taxon>
        <taxon>Monogenea</taxon>
        <taxon>Polyopisthocotylea</taxon>
        <taxon>Polystomatidea</taxon>
        <taxon>Polystomatidae</taxon>
        <taxon>Protopolystoma</taxon>
    </lineage>
</organism>
<evidence type="ECO:0000256" key="1">
    <source>
        <dbReference type="SAM" id="MobiDB-lite"/>
    </source>
</evidence>
<dbReference type="AlphaFoldDB" id="A0A3S5B1D5"/>
<dbReference type="EMBL" id="CAAALY010116116">
    <property type="protein sequence ID" value="VEL30841.1"/>
    <property type="molecule type" value="Genomic_DNA"/>
</dbReference>
<keyword evidence="3" id="KW-1185">Reference proteome</keyword>
<evidence type="ECO:0000313" key="2">
    <source>
        <dbReference type="EMBL" id="VEL30841.1"/>
    </source>
</evidence>
<dbReference type="Proteomes" id="UP000784294">
    <property type="component" value="Unassembled WGS sequence"/>
</dbReference>